<evidence type="ECO:0000256" key="1">
    <source>
        <dbReference type="SAM" id="MobiDB-lite"/>
    </source>
</evidence>
<reference evidence="4" key="1">
    <citation type="submission" date="2016-10" db="EMBL/GenBank/DDBJ databases">
        <authorList>
            <person name="Varghese N."/>
            <person name="Submissions S."/>
        </authorList>
    </citation>
    <scope>NUCLEOTIDE SEQUENCE [LARGE SCALE GENOMIC DNA]</scope>
    <source>
        <strain evidence="4">CGMCC 1.6775</strain>
    </source>
</reference>
<organism evidence="3 4">
    <name type="scientific">Marinobacter pelagius</name>
    <dbReference type="NCBI Taxonomy" id="379482"/>
    <lineage>
        <taxon>Bacteria</taxon>
        <taxon>Pseudomonadati</taxon>
        <taxon>Pseudomonadota</taxon>
        <taxon>Gammaproteobacteria</taxon>
        <taxon>Pseudomonadales</taxon>
        <taxon>Marinobacteraceae</taxon>
        <taxon>Marinobacter</taxon>
    </lineage>
</organism>
<accession>A0A1I4VF65</accession>
<keyword evidence="2" id="KW-1133">Transmembrane helix</keyword>
<dbReference type="Proteomes" id="UP000199339">
    <property type="component" value="Unassembled WGS sequence"/>
</dbReference>
<evidence type="ECO:0000313" key="3">
    <source>
        <dbReference type="EMBL" id="SFM99770.1"/>
    </source>
</evidence>
<feature type="transmembrane region" description="Helical" evidence="2">
    <location>
        <begin position="38"/>
        <end position="57"/>
    </location>
</feature>
<evidence type="ECO:0000256" key="2">
    <source>
        <dbReference type="SAM" id="Phobius"/>
    </source>
</evidence>
<feature type="compositionally biased region" description="Basic and acidic residues" evidence="1">
    <location>
        <begin position="92"/>
        <end position="108"/>
    </location>
</feature>
<name>A0A1I4VF65_9GAMM</name>
<keyword evidence="2" id="KW-0472">Membrane</keyword>
<evidence type="ECO:0000313" key="4">
    <source>
        <dbReference type="Proteomes" id="UP000199339"/>
    </source>
</evidence>
<keyword evidence="4" id="KW-1185">Reference proteome</keyword>
<protein>
    <submittedName>
        <fullName evidence="3">Uncharacterized protein</fullName>
    </submittedName>
</protein>
<proteinExistence type="predicted"/>
<dbReference type="EMBL" id="FOUR01000003">
    <property type="protein sequence ID" value="SFM99770.1"/>
    <property type="molecule type" value="Genomic_DNA"/>
</dbReference>
<gene>
    <name evidence="3" type="ORF">SAMN04487961_1874</name>
</gene>
<dbReference type="AlphaFoldDB" id="A0A1I4VF65"/>
<sequence>MVFSLHTSFQHSVAWESTHRACVHKLSFMITAIHRKKGIPVIVMLIALIGMTFSVMGETSSHGVSKLTEADVLPSGDHSHSHDYHSYSLQDQQDHHSHHDSGNHSHESADRLTMPVFFNLSLSLRRPVPFAGEDPRSFRYRLDRPPKPFAVA</sequence>
<keyword evidence="2" id="KW-0812">Transmembrane</keyword>
<feature type="region of interest" description="Disordered" evidence="1">
    <location>
        <begin position="71"/>
        <end position="108"/>
    </location>
</feature>